<evidence type="ECO:0000313" key="4">
    <source>
        <dbReference type="EMBL" id="WNQ09031.1"/>
    </source>
</evidence>
<dbReference type="Proteomes" id="UP001305702">
    <property type="component" value="Chromosome"/>
</dbReference>
<keyword evidence="2" id="KW-0732">Signal</keyword>
<protein>
    <submittedName>
        <fullName evidence="4">S-layer homology domain-containing protein</fullName>
    </submittedName>
</protein>
<evidence type="ECO:0000256" key="1">
    <source>
        <dbReference type="SAM" id="MobiDB-lite"/>
    </source>
</evidence>
<organism evidence="4 5">
    <name type="scientific">Paenibacillus aurantius</name>
    <dbReference type="NCBI Taxonomy" id="2918900"/>
    <lineage>
        <taxon>Bacteria</taxon>
        <taxon>Bacillati</taxon>
        <taxon>Bacillota</taxon>
        <taxon>Bacilli</taxon>
        <taxon>Bacillales</taxon>
        <taxon>Paenibacillaceae</taxon>
        <taxon>Paenibacillus</taxon>
    </lineage>
</organism>
<gene>
    <name evidence="4" type="ORF">MJA45_15395</name>
</gene>
<evidence type="ECO:0000256" key="2">
    <source>
        <dbReference type="SAM" id="SignalP"/>
    </source>
</evidence>
<dbReference type="RefSeq" id="WP_315602798.1">
    <property type="nucleotide sequence ID" value="NZ_CP130318.1"/>
</dbReference>
<feature type="region of interest" description="Disordered" evidence="1">
    <location>
        <begin position="517"/>
        <end position="577"/>
    </location>
</feature>
<evidence type="ECO:0000313" key="5">
    <source>
        <dbReference type="Proteomes" id="UP001305702"/>
    </source>
</evidence>
<dbReference type="AlphaFoldDB" id="A0AA96LBK6"/>
<proteinExistence type="predicted"/>
<feature type="domain" description="SLH" evidence="3">
    <location>
        <begin position="100"/>
        <end position="163"/>
    </location>
</feature>
<keyword evidence="5" id="KW-1185">Reference proteome</keyword>
<accession>A0AA96LBK6</accession>
<evidence type="ECO:0000259" key="3">
    <source>
        <dbReference type="PROSITE" id="PS51272"/>
    </source>
</evidence>
<dbReference type="PROSITE" id="PS51272">
    <property type="entry name" value="SLH"/>
    <property type="match status" value="2"/>
</dbReference>
<feature type="signal peptide" evidence="2">
    <location>
        <begin position="1"/>
        <end position="26"/>
    </location>
</feature>
<feature type="domain" description="SLH" evidence="3">
    <location>
        <begin position="33"/>
        <end position="97"/>
    </location>
</feature>
<name>A0AA96LBK6_9BACL</name>
<dbReference type="InterPro" id="IPR001119">
    <property type="entry name" value="SLH_dom"/>
</dbReference>
<sequence>MKKTALKLLIMTMLVPLALPSVTLTAAGQKPVSSADFPDLKDLDDATKAKFDAMIQAGVFDGVAEGKFGLQEEMNRAQIAKVLSLIIGLKVDSTVKQSTFTDVKADDPANGWAIPYIEAVKNAGITNGTGVGTFDPGGKVTKEQLAAFLIRALGQEELAKKEPGVADSTVSDWARGYVALALQQKLLASAGDRKFHGPSPATRETLVLSSFEALQKYVPPQSDLYAIKSVEAIGARKLAVHLTKAGKGTPLSFQVSKKGEGLSASAVEWTDPMTAVLTMNRKFGDELFQVSLSGDVPLATAGKSKFVQTVKEKIETIRFLNPSEFLPFGEDTVVAFEALNQYKEVTDLTAEDFRVKMTAGTAEPVDGRQAFLLKLKNAMPKEKTEITVSILSQDGAQAVKTFRIGQRPIASAVQVLGLYEASGQPAGQLTGGSTGSLRFGLLDQYGNPYLNTDRLGETVSVSTTNSVLQASRSYSPLGEGRYSVLLSAAGVNKLTKVTVTVSTPAGGKDSLEVAIVPDPKAPEDGGIWLPLPTPINSPTPTPTPTSTSTPTPTPTPTSTPTPTPTPTTEPTSPPVQGPILNDVSIGPLAVGEAVYATSSVDGEIFLVETGVWKDGITYDELNAAVLAEHAVRWNTLGGLPSYRSTEGFLPGTFKVVAADSQGSLSVWLFHVLLKEWVPHVTYLRENTDTHQIEVKTDTDGKVYMVPLTVYRSNLDPDGFPDAAKLDELIAAGSSGIGRIDVTANTMGYMQKSPVMNAGSYQIFIVDAQGNLSATTDIMLS</sequence>
<dbReference type="Pfam" id="PF00395">
    <property type="entry name" value="SLH"/>
    <property type="match status" value="1"/>
</dbReference>
<feature type="compositionally biased region" description="Pro residues" evidence="1">
    <location>
        <begin position="531"/>
        <end position="543"/>
    </location>
</feature>
<feature type="chain" id="PRO_5041656451" evidence="2">
    <location>
        <begin position="27"/>
        <end position="780"/>
    </location>
</feature>
<dbReference type="KEGG" id="paun:MJA45_15395"/>
<dbReference type="EMBL" id="CP130318">
    <property type="protein sequence ID" value="WNQ09031.1"/>
    <property type="molecule type" value="Genomic_DNA"/>
</dbReference>
<reference evidence="4 5" key="1">
    <citation type="submission" date="2022-02" db="EMBL/GenBank/DDBJ databases">
        <title>Paenibacillus sp. MBLB1776 Whole Genome Shotgun Sequencing.</title>
        <authorList>
            <person name="Hwang C.Y."/>
            <person name="Cho E.-S."/>
            <person name="Seo M.-J."/>
        </authorList>
    </citation>
    <scope>NUCLEOTIDE SEQUENCE [LARGE SCALE GENOMIC DNA]</scope>
    <source>
        <strain evidence="4 5">MBLB1776</strain>
    </source>
</reference>
<feature type="compositionally biased region" description="Pro residues" evidence="1">
    <location>
        <begin position="551"/>
        <end position="576"/>
    </location>
</feature>